<dbReference type="Gene3D" id="1.10.10.1150">
    <property type="entry name" value="Coenzyme PQQ synthesis protein D (PqqD)"/>
    <property type="match status" value="1"/>
</dbReference>
<accession>A0ABU4RRZ4</accession>
<reference evidence="1 2" key="1">
    <citation type="submission" date="2023-11" db="EMBL/GenBank/DDBJ databases">
        <authorList>
            <person name="Bao R."/>
        </authorList>
    </citation>
    <scope>NUCLEOTIDE SEQUENCE [LARGE SCALE GENOMIC DNA]</scope>
    <source>
        <strain evidence="1 2">PJ23</strain>
    </source>
</reference>
<name>A0ABU4RRZ4_9HYPH</name>
<dbReference type="InterPro" id="IPR041881">
    <property type="entry name" value="PqqD_sf"/>
</dbReference>
<evidence type="ECO:0000313" key="2">
    <source>
        <dbReference type="Proteomes" id="UP001274321"/>
    </source>
</evidence>
<gene>
    <name evidence="1" type="ORF">SCD90_12845</name>
</gene>
<dbReference type="Proteomes" id="UP001274321">
    <property type="component" value="Unassembled WGS sequence"/>
</dbReference>
<dbReference type="Pfam" id="PF05402">
    <property type="entry name" value="PqqD"/>
    <property type="match status" value="1"/>
</dbReference>
<protein>
    <submittedName>
        <fullName evidence="1">PqqD family protein</fullName>
    </submittedName>
</protein>
<keyword evidence="2" id="KW-1185">Reference proteome</keyword>
<organism evidence="1 2">
    <name type="scientific">Terrihabitans rhizophilus</name>
    <dbReference type="NCBI Taxonomy" id="3092662"/>
    <lineage>
        <taxon>Bacteria</taxon>
        <taxon>Pseudomonadati</taxon>
        <taxon>Pseudomonadota</taxon>
        <taxon>Alphaproteobacteria</taxon>
        <taxon>Hyphomicrobiales</taxon>
        <taxon>Terrihabitans</taxon>
    </lineage>
</organism>
<dbReference type="InterPro" id="IPR008792">
    <property type="entry name" value="PQQD"/>
</dbReference>
<comment type="caution">
    <text evidence="1">The sequence shown here is derived from an EMBL/GenBank/DDBJ whole genome shotgun (WGS) entry which is preliminary data.</text>
</comment>
<evidence type="ECO:0000313" key="1">
    <source>
        <dbReference type="EMBL" id="MDX6806953.1"/>
    </source>
</evidence>
<dbReference type="RefSeq" id="WP_319845078.1">
    <property type="nucleotide sequence ID" value="NZ_JAXAFJ010000008.1"/>
</dbReference>
<dbReference type="EMBL" id="JAXAFJ010000008">
    <property type="protein sequence ID" value="MDX6806953.1"/>
    <property type="molecule type" value="Genomic_DNA"/>
</dbReference>
<proteinExistence type="predicted"/>
<sequence>MNEATVLKISAPASFQKLGDGAVVLMADSGQLYTGNETTEAFLAAVDGKRTIGEIADRMMSEFDVQRDVLARDLIDLAGDLASEQIVEDVRHLAE</sequence>